<comment type="caution">
    <text evidence="1">The sequence shown here is derived from an EMBL/GenBank/DDBJ whole genome shotgun (WGS) entry which is preliminary data.</text>
</comment>
<evidence type="ECO:0000313" key="1">
    <source>
        <dbReference type="EMBL" id="CAD1480100.1"/>
    </source>
</evidence>
<organism evidence="1 2">
    <name type="scientific">Heterotrigona itama</name>
    <dbReference type="NCBI Taxonomy" id="395501"/>
    <lineage>
        <taxon>Eukaryota</taxon>
        <taxon>Metazoa</taxon>
        <taxon>Ecdysozoa</taxon>
        <taxon>Arthropoda</taxon>
        <taxon>Hexapoda</taxon>
        <taxon>Insecta</taxon>
        <taxon>Pterygota</taxon>
        <taxon>Neoptera</taxon>
        <taxon>Endopterygota</taxon>
        <taxon>Hymenoptera</taxon>
        <taxon>Apocrita</taxon>
        <taxon>Aculeata</taxon>
        <taxon>Apoidea</taxon>
        <taxon>Anthophila</taxon>
        <taxon>Apidae</taxon>
        <taxon>Heterotrigona</taxon>
    </lineage>
</organism>
<sequence>RYRIVVRKNEKLTSRIVHQNMRRVDPYCFDLILPSERYVLDKFPKFENEGPDRKNRIYRRSNYPVLQQLVYRMHYLTSHKKIPRLKRRAEVSRYFISVN</sequence>
<gene>
    <name evidence="1" type="ORF">MHI_LOCUS896747</name>
</gene>
<dbReference type="Proteomes" id="UP000752696">
    <property type="component" value="Unassembled WGS sequence"/>
</dbReference>
<feature type="non-terminal residue" evidence="1">
    <location>
        <position position="1"/>
    </location>
</feature>
<keyword evidence="2" id="KW-1185">Reference proteome</keyword>
<reference evidence="1" key="1">
    <citation type="submission" date="2020-07" db="EMBL/GenBank/DDBJ databases">
        <authorList>
            <person name="Nazaruddin N."/>
        </authorList>
    </citation>
    <scope>NUCLEOTIDE SEQUENCE</scope>
</reference>
<accession>A0A6V7HIC3</accession>
<dbReference type="EMBL" id="CAJDYZ010011807">
    <property type="protein sequence ID" value="CAD1480100.1"/>
    <property type="molecule type" value="Genomic_DNA"/>
</dbReference>
<proteinExistence type="predicted"/>
<name>A0A6V7HIC3_9HYME</name>
<dbReference type="AlphaFoldDB" id="A0A6V7HIC3"/>
<protein>
    <submittedName>
        <fullName evidence="1">Uncharacterized protein</fullName>
    </submittedName>
</protein>
<evidence type="ECO:0000313" key="2">
    <source>
        <dbReference type="Proteomes" id="UP000752696"/>
    </source>
</evidence>